<accession>A0A0F8W531</accession>
<dbReference type="EMBL" id="LAZR01067386">
    <property type="protein sequence ID" value="KKK51688.1"/>
    <property type="molecule type" value="Genomic_DNA"/>
</dbReference>
<dbReference type="AlphaFoldDB" id="A0A0F8W531"/>
<reference evidence="1" key="1">
    <citation type="journal article" date="2015" name="Nature">
        <title>Complex archaea that bridge the gap between prokaryotes and eukaryotes.</title>
        <authorList>
            <person name="Spang A."/>
            <person name="Saw J.H."/>
            <person name="Jorgensen S.L."/>
            <person name="Zaremba-Niedzwiedzka K."/>
            <person name="Martijn J."/>
            <person name="Lind A.E."/>
            <person name="van Eijk R."/>
            <person name="Schleper C."/>
            <person name="Guy L."/>
            <person name="Ettema T.J."/>
        </authorList>
    </citation>
    <scope>NUCLEOTIDE SEQUENCE</scope>
</reference>
<proteinExistence type="predicted"/>
<evidence type="ECO:0000313" key="1">
    <source>
        <dbReference type="EMBL" id="KKK51688.1"/>
    </source>
</evidence>
<sequence length="33" mass="3915">MKRKEIETKYAKVLRRLHTCRPCDKAGLKTLLN</sequence>
<comment type="caution">
    <text evidence="1">The sequence shown here is derived from an EMBL/GenBank/DDBJ whole genome shotgun (WGS) entry which is preliminary data.</text>
</comment>
<feature type="non-terminal residue" evidence="1">
    <location>
        <position position="33"/>
    </location>
</feature>
<organism evidence="1">
    <name type="scientific">marine sediment metagenome</name>
    <dbReference type="NCBI Taxonomy" id="412755"/>
    <lineage>
        <taxon>unclassified sequences</taxon>
        <taxon>metagenomes</taxon>
        <taxon>ecological metagenomes</taxon>
    </lineage>
</organism>
<gene>
    <name evidence="1" type="ORF">LCGC14_3112440</name>
</gene>
<name>A0A0F8W531_9ZZZZ</name>
<protein>
    <submittedName>
        <fullName evidence="1">Uncharacterized protein</fullName>
    </submittedName>
</protein>